<comment type="caution">
    <text evidence="7">The sequence shown here is derived from an EMBL/GenBank/DDBJ whole genome shotgun (WGS) entry which is preliminary data.</text>
</comment>
<keyword evidence="4 5" id="KW-0472">Membrane</keyword>
<evidence type="ECO:0000313" key="8">
    <source>
        <dbReference type="Proteomes" id="UP000285310"/>
    </source>
</evidence>
<dbReference type="InterPro" id="IPR051337">
    <property type="entry name" value="OPA_Antiporter"/>
</dbReference>
<gene>
    <name evidence="7" type="ORF">SAJA_09730</name>
</gene>
<dbReference type="Gene3D" id="1.20.1250.20">
    <property type="entry name" value="MFS general substrate transporter like domains"/>
    <property type="match status" value="1"/>
</dbReference>
<feature type="transmembrane region" description="Helical" evidence="5">
    <location>
        <begin position="116"/>
        <end position="135"/>
    </location>
</feature>
<feature type="transmembrane region" description="Helical" evidence="5">
    <location>
        <begin position="12"/>
        <end position="30"/>
    </location>
</feature>
<accession>A0A423PP12</accession>
<feature type="transmembrane region" description="Helical" evidence="5">
    <location>
        <begin position="376"/>
        <end position="402"/>
    </location>
</feature>
<feature type="transmembrane region" description="Helical" evidence="5">
    <location>
        <begin position="141"/>
        <end position="160"/>
    </location>
</feature>
<feature type="transmembrane region" description="Helical" evidence="5">
    <location>
        <begin position="82"/>
        <end position="104"/>
    </location>
</feature>
<feature type="transmembrane region" description="Helical" evidence="5">
    <location>
        <begin position="285"/>
        <end position="307"/>
    </location>
</feature>
<dbReference type="GO" id="GO:0016020">
    <property type="term" value="C:membrane"/>
    <property type="evidence" value="ECO:0007669"/>
    <property type="project" value="UniProtKB-ARBA"/>
</dbReference>
<sequence length="449" mass="47467">MAIAPSVYIARRRLPAVFSILSYSAWIAVMKPLARQAPVAVLLLRVFAPFTTVYMLSEMLRNVGGVAAPALRESLSLSAGELGLLSGVFMVAIAVLQVPVGILLDRFGSRRVVSLFLLLAAAGTVLFTAHSYALVLMGRMLTGAGLAACWVGAYKANALWWSPQRATLVNGALLGISGIGALAATLPTAIALDYMSWRTLFRGIACIIAVMAVLVWWLVPDHPDECAHDDEPASAQPRLSAVFAEPLFWKVAPVVLLCEGVWMGYQGLWAGVWLRQVNDMGDTLAATHLMWLAVAVIVGQLGLGAFADQLTRRSLRLDHVMAAIVAVFVAAQAGIVFAPAWLVGPLWVVFGLATAGSVMAYARIAQVLPGRLMGRAIALLNMCGAGAAFAIQNGVGWFVGLWPAGADGTPPDTAYQLALGGLVCAQFIALAWMIVPVRRGLPAAVVEGS</sequence>
<dbReference type="Pfam" id="PF07690">
    <property type="entry name" value="MFS_1"/>
    <property type="match status" value="1"/>
</dbReference>
<dbReference type="SUPFAM" id="SSF103473">
    <property type="entry name" value="MFS general substrate transporter"/>
    <property type="match status" value="1"/>
</dbReference>
<proteinExistence type="predicted"/>
<keyword evidence="2 5" id="KW-0812">Transmembrane</keyword>
<feature type="transmembrane region" description="Helical" evidence="5">
    <location>
        <begin position="319"/>
        <end position="340"/>
    </location>
</feature>
<evidence type="ECO:0000256" key="3">
    <source>
        <dbReference type="ARBA" id="ARBA00022989"/>
    </source>
</evidence>
<evidence type="ECO:0000256" key="5">
    <source>
        <dbReference type="SAM" id="Phobius"/>
    </source>
</evidence>
<evidence type="ECO:0000256" key="2">
    <source>
        <dbReference type="ARBA" id="ARBA00022692"/>
    </source>
</evidence>
<feature type="transmembrane region" description="Helical" evidence="5">
    <location>
        <begin position="414"/>
        <end position="435"/>
    </location>
</feature>
<dbReference type="InParanoid" id="A0A423PP12"/>
<organism evidence="7 8">
    <name type="scientific">Salinisphaera japonica YTM-1</name>
    <dbReference type="NCBI Taxonomy" id="1209778"/>
    <lineage>
        <taxon>Bacteria</taxon>
        <taxon>Pseudomonadati</taxon>
        <taxon>Pseudomonadota</taxon>
        <taxon>Gammaproteobacteria</taxon>
        <taxon>Salinisphaerales</taxon>
        <taxon>Salinisphaeraceae</taxon>
        <taxon>Salinisphaera</taxon>
    </lineage>
</organism>
<dbReference type="PANTHER" id="PTHR43826">
    <property type="entry name" value="GLUCOSE-6-PHOSPHATE EXCHANGER SLC37A4"/>
    <property type="match status" value="1"/>
</dbReference>
<protein>
    <recommendedName>
        <fullName evidence="6">Major facilitator superfamily (MFS) profile domain-containing protein</fullName>
    </recommendedName>
</protein>
<dbReference type="EMBL" id="AYKG01000028">
    <property type="protein sequence ID" value="ROO27339.1"/>
    <property type="molecule type" value="Genomic_DNA"/>
</dbReference>
<name>A0A423PP12_9GAMM</name>
<dbReference type="InterPro" id="IPR011701">
    <property type="entry name" value="MFS"/>
</dbReference>
<evidence type="ECO:0000256" key="4">
    <source>
        <dbReference type="ARBA" id="ARBA00023136"/>
    </source>
</evidence>
<dbReference type="GO" id="GO:0061513">
    <property type="term" value="F:glucose 6-phosphate:phosphate antiporter activity"/>
    <property type="evidence" value="ECO:0007669"/>
    <property type="project" value="TreeGrafter"/>
</dbReference>
<feature type="transmembrane region" description="Helical" evidence="5">
    <location>
        <begin position="346"/>
        <end position="364"/>
    </location>
</feature>
<feature type="transmembrane region" description="Helical" evidence="5">
    <location>
        <begin position="200"/>
        <end position="219"/>
    </location>
</feature>
<evidence type="ECO:0000313" key="7">
    <source>
        <dbReference type="EMBL" id="ROO27339.1"/>
    </source>
</evidence>
<dbReference type="GO" id="GO:0035435">
    <property type="term" value="P:phosphate ion transmembrane transport"/>
    <property type="evidence" value="ECO:0007669"/>
    <property type="project" value="TreeGrafter"/>
</dbReference>
<feature type="transmembrane region" description="Helical" evidence="5">
    <location>
        <begin position="247"/>
        <end position="265"/>
    </location>
</feature>
<dbReference type="InterPro" id="IPR020846">
    <property type="entry name" value="MFS_dom"/>
</dbReference>
<keyword evidence="8" id="KW-1185">Reference proteome</keyword>
<keyword evidence="3 5" id="KW-1133">Transmembrane helix</keyword>
<reference evidence="7 8" key="1">
    <citation type="submission" date="2013-10" db="EMBL/GenBank/DDBJ databases">
        <title>Salinisphaera japonica YTM-1 Genome Sequencing.</title>
        <authorList>
            <person name="Lai Q."/>
            <person name="Li C."/>
            <person name="Shao Z."/>
        </authorList>
    </citation>
    <scope>NUCLEOTIDE SEQUENCE [LARGE SCALE GENOMIC DNA]</scope>
    <source>
        <strain evidence="7 8">YTM-1</strain>
    </source>
</reference>
<evidence type="ECO:0000259" key="6">
    <source>
        <dbReference type="PROSITE" id="PS50850"/>
    </source>
</evidence>
<dbReference type="InterPro" id="IPR036259">
    <property type="entry name" value="MFS_trans_sf"/>
</dbReference>
<dbReference type="AlphaFoldDB" id="A0A423PP12"/>
<feature type="domain" description="Major facilitator superfamily (MFS) profile" evidence="6">
    <location>
        <begin position="41"/>
        <end position="439"/>
    </location>
</feature>
<feature type="transmembrane region" description="Helical" evidence="5">
    <location>
        <begin position="172"/>
        <end position="194"/>
    </location>
</feature>
<dbReference type="GO" id="GO:0012505">
    <property type="term" value="C:endomembrane system"/>
    <property type="evidence" value="ECO:0007669"/>
    <property type="project" value="UniProtKB-SubCell"/>
</dbReference>
<comment type="subcellular location">
    <subcellularLocation>
        <location evidence="1">Endomembrane system</location>
        <topology evidence="1">Multi-pass membrane protein</topology>
    </subcellularLocation>
</comment>
<dbReference type="PROSITE" id="PS50850">
    <property type="entry name" value="MFS"/>
    <property type="match status" value="1"/>
</dbReference>
<dbReference type="Proteomes" id="UP000285310">
    <property type="component" value="Unassembled WGS sequence"/>
</dbReference>
<dbReference type="PANTHER" id="PTHR43826:SF3">
    <property type="entry name" value="GLUCOSE-6-PHOSPHATE EXCHANGER SLC37A4"/>
    <property type="match status" value="1"/>
</dbReference>
<evidence type="ECO:0000256" key="1">
    <source>
        <dbReference type="ARBA" id="ARBA00004127"/>
    </source>
</evidence>